<dbReference type="AlphaFoldDB" id="A0AA39GP63"/>
<feature type="signal peptide" evidence="4">
    <location>
        <begin position="1"/>
        <end position="16"/>
    </location>
</feature>
<dbReference type="GO" id="GO:0016491">
    <property type="term" value="F:oxidoreductase activity"/>
    <property type="evidence" value="ECO:0007669"/>
    <property type="project" value="UniProtKB-KW"/>
</dbReference>
<dbReference type="InterPro" id="IPR051704">
    <property type="entry name" value="FAD_aromatic-hydroxylase"/>
</dbReference>
<dbReference type="EMBL" id="JAPDFR010000001">
    <property type="protein sequence ID" value="KAK0390997.1"/>
    <property type="molecule type" value="Genomic_DNA"/>
</dbReference>
<proteinExistence type="predicted"/>
<dbReference type="PANTHER" id="PTHR46865:SF2">
    <property type="entry name" value="MONOOXYGENASE"/>
    <property type="match status" value="1"/>
</dbReference>
<evidence type="ECO:0000313" key="7">
    <source>
        <dbReference type="Proteomes" id="UP001175261"/>
    </source>
</evidence>
<evidence type="ECO:0000259" key="5">
    <source>
        <dbReference type="Pfam" id="PF01494"/>
    </source>
</evidence>
<dbReference type="GO" id="GO:0071949">
    <property type="term" value="F:FAD binding"/>
    <property type="evidence" value="ECO:0007669"/>
    <property type="project" value="InterPro"/>
</dbReference>
<dbReference type="Gene3D" id="3.30.9.10">
    <property type="entry name" value="D-Amino Acid Oxidase, subunit A, domain 2"/>
    <property type="match status" value="1"/>
</dbReference>
<feature type="chain" id="PRO_5041284451" description="FAD-binding domain-containing protein" evidence="4">
    <location>
        <begin position="17"/>
        <end position="405"/>
    </location>
</feature>
<reference evidence="6" key="1">
    <citation type="submission" date="2022-10" db="EMBL/GenBank/DDBJ databases">
        <title>Determination and structural analysis of whole genome sequence of Sarocladium strictum F4-1.</title>
        <authorList>
            <person name="Hu L."/>
            <person name="Jiang Y."/>
        </authorList>
    </citation>
    <scope>NUCLEOTIDE SEQUENCE</scope>
    <source>
        <strain evidence="6">F4-1</strain>
    </source>
</reference>
<dbReference type="SUPFAM" id="SSF51905">
    <property type="entry name" value="FAD/NAD(P)-binding domain"/>
    <property type="match status" value="1"/>
</dbReference>
<keyword evidence="7" id="KW-1185">Reference proteome</keyword>
<comment type="caution">
    <text evidence="6">The sequence shown here is derived from an EMBL/GenBank/DDBJ whole genome shotgun (WGS) entry which is preliminary data.</text>
</comment>
<dbReference type="Gene3D" id="3.50.50.60">
    <property type="entry name" value="FAD/NAD(P)-binding domain"/>
    <property type="match status" value="1"/>
</dbReference>
<dbReference type="InterPro" id="IPR002938">
    <property type="entry name" value="FAD-bd"/>
</dbReference>
<organism evidence="6 7">
    <name type="scientific">Sarocladium strictum</name>
    <name type="common">Black bundle disease fungus</name>
    <name type="synonym">Acremonium strictum</name>
    <dbReference type="NCBI Taxonomy" id="5046"/>
    <lineage>
        <taxon>Eukaryota</taxon>
        <taxon>Fungi</taxon>
        <taxon>Dikarya</taxon>
        <taxon>Ascomycota</taxon>
        <taxon>Pezizomycotina</taxon>
        <taxon>Sordariomycetes</taxon>
        <taxon>Hypocreomycetidae</taxon>
        <taxon>Hypocreales</taxon>
        <taxon>Sarocladiaceae</taxon>
        <taxon>Sarocladium</taxon>
    </lineage>
</organism>
<accession>A0AA39GP63</accession>
<dbReference type="PANTHER" id="PTHR46865">
    <property type="entry name" value="OXIDOREDUCTASE-RELATED"/>
    <property type="match status" value="1"/>
</dbReference>
<evidence type="ECO:0000256" key="2">
    <source>
        <dbReference type="ARBA" id="ARBA00022827"/>
    </source>
</evidence>
<dbReference type="Proteomes" id="UP001175261">
    <property type="component" value="Unassembled WGS sequence"/>
</dbReference>
<dbReference type="InterPro" id="IPR036188">
    <property type="entry name" value="FAD/NAD-bd_sf"/>
</dbReference>
<evidence type="ECO:0000256" key="1">
    <source>
        <dbReference type="ARBA" id="ARBA00022630"/>
    </source>
</evidence>
<gene>
    <name evidence="6" type="ORF">NLU13_0499</name>
</gene>
<keyword evidence="4" id="KW-0732">Signal</keyword>
<keyword evidence="1" id="KW-0285">Flavoprotein</keyword>
<feature type="domain" description="FAD-binding" evidence="5">
    <location>
        <begin position="2"/>
        <end position="344"/>
    </location>
</feature>
<keyword evidence="2" id="KW-0274">FAD</keyword>
<dbReference type="Pfam" id="PF01494">
    <property type="entry name" value="FAD_binding_3"/>
    <property type="match status" value="1"/>
</dbReference>
<evidence type="ECO:0000256" key="4">
    <source>
        <dbReference type="SAM" id="SignalP"/>
    </source>
</evidence>
<sequence>MKVLICGGGCAGPALALWLARLGHQVTIVERFPALRASGAQIDLRAQGIPAAHRMGILPAVRERSVDELGLSIIDEKGRSWAKIMANTSGKGPQTPTSEYEIMRGDLVQILYEKTNDEVEYVFGKSVDKFEQDDQKVEVYFSDGTSATYDLLVGADGLGSGIRKMLLPETSDPYFHTGFHIAYWIVPRIPSDSNLAEDYNAPGGRQIQRRSHSPTETQAYFILKDDAPEIRAIHRASEADQKEFWKQRFRNAGWQAERFIKGMETTSNFYSSEIAQVRLNRWHKGRVVLLGDAAHCASPMSGMGTTGAFVGAYVLAGELSKSPDDIGSALENYEKTLRPFVDKIQDVNFGFRRLVMPDTAWGISVARWAMWLVCLLRVPQLVIMFSNEGNGGWTLPEYPGLESHS</sequence>
<protein>
    <recommendedName>
        <fullName evidence="5">FAD-binding domain-containing protein</fullName>
    </recommendedName>
</protein>
<keyword evidence="3" id="KW-0560">Oxidoreductase</keyword>
<name>A0AA39GP63_SARSR</name>
<evidence type="ECO:0000313" key="6">
    <source>
        <dbReference type="EMBL" id="KAK0390997.1"/>
    </source>
</evidence>
<dbReference type="PRINTS" id="PR00420">
    <property type="entry name" value="RNGMNOXGNASE"/>
</dbReference>
<evidence type="ECO:0000256" key="3">
    <source>
        <dbReference type="ARBA" id="ARBA00023002"/>
    </source>
</evidence>